<evidence type="ECO:0000313" key="3">
    <source>
        <dbReference type="Proteomes" id="UP001302072"/>
    </source>
</evidence>
<protein>
    <recommendedName>
        <fullName evidence="4">Toxin SymE-like domain-containing protein</fullName>
    </recommendedName>
</protein>
<evidence type="ECO:0000313" key="2">
    <source>
        <dbReference type="EMBL" id="WNH53941.1"/>
    </source>
</evidence>
<dbReference type="EMBL" id="CP115541">
    <property type="protein sequence ID" value="WNH53941.1"/>
    <property type="molecule type" value="Genomic_DNA"/>
</dbReference>
<keyword evidence="3" id="KW-1185">Reference proteome</keyword>
<feature type="compositionally biased region" description="Basic and acidic residues" evidence="1">
    <location>
        <begin position="67"/>
        <end position="78"/>
    </location>
</feature>
<organism evidence="2 3">
    <name type="scientific">Stenotrophomonas oahuensis</name>
    <dbReference type="NCBI Taxonomy" id="3003271"/>
    <lineage>
        <taxon>Bacteria</taxon>
        <taxon>Pseudomonadati</taxon>
        <taxon>Pseudomonadota</taxon>
        <taxon>Gammaproteobacteria</taxon>
        <taxon>Lysobacterales</taxon>
        <taxon>Lysobacteraceae</taxon>
        <taxon>Stenotrophomonas</taxon>
    </lineage>
</organism>
<feature type="region of interest" description="Disordered" evidence="1">
    <location>
        <begin position="52"/>
        <end position="78"/>
    </location>
</feature>
<sequence length="78" mass="8744">MSKRKKRKPKAGRKKSAASCLILRGTWLRDVGFSEGTPMDIEYQGHRIILTAQGNTERIPPGTPTSLERELRPGRVGR</sequence>
<evidence type="ECO:0008006" key="4">
    <source>
        <dbReference type="Google" id="ProtNLM"/>
    </source>
</evidence>
<evidence type="ECO:0000256" key="1">
    <source>
        <dbReference type="SAM" id="MobiDB-lite"/>
    </source>
</evidence>
<proteinExistence type="predicted"/>
<dbReference type="Proteomes" id="UP001302072">
    <property type="component" value="Chromosome"/>
</dbReference>
<name>A0ABY9YTP0_9GAMM</name>
<reference evidence="2 3" key="1">
    <citation type="submission" date="2022-12" db="EMBL/GenBank/DDBJ databases">
        <title>Two new species, Stenotrophomonas aracearum and Stenotrophomonas oahuensis, isolated from Anthurium (Araceae family) in Hawaii.</title>
        <authorList>
            <person name="Chunag S.C."/>
            <person name="Dobhal S."/>
            <person name="Alvarez A."/>
            <person name="Arif M."/>
        </authorList>
    </citation>
    <scope>NUCLEOTIDE SEQUENCE [LARGE SCALE GENOMIC DNA]</scope>
    <source>
        <strain evidence="2 3">A5586</strain>
    </source>
</reference>
<accession>A0ABY9YTP0</accession>
<dbReference type="RefSeq" id="WP_311193064.1">
    <property type="nucleotide sequence ID" value="NZ_CP115541.1"/>
</dbReference>
<gene>
    <name evidence="2" type="ORF">PDM29_06560</name>
</gene>